<evidence type="ECO:0000256" key="1">
    <source>
        <dbReference type="SAM" id="MobiDB-lite"/>
    </source>
</evidence>
<protein>
    <submittedName>
        <fullName evidence="2">Uncharacterized protein</fullName>
    </submittedName>
</protein>
<evidence type="ECO:0000313" key="3">
    <source>
        <dbReference type="Proteomes" id="UP000197535"/>
    </source>
</evidence>
<dbReference type="AlphaFoldDB" id="A0A254TJ63"/>
<feature type="region of interest" description="Disordered" evidence="1">
    <location>
        <begin position="36"/>
        <end position="69"/>
    </location>
</feature>
<comment type="caution">
    <text evidence="2">The sequence shown here is derived from an EMBL/GenBank/DDBJ whole genome shotgun (WGS) entry which is preliminary data.</text>
</comment>
<organism evidence="2 3">
    <name type="scientific">Noviherbaspirillum denitrificans</name>
    <dbReference type="NCBI Taxonomy" id="1968433"/>
    <lineage>
        <taxon>Bacteria</taxon>
        <taxon>Pseudomonadati</taxon>
        <taxon>Pseudomonadota</taxon>
        <taxon>Betaproteobacteria</taxon>
        <taxon>Burkholderiales</taxon>
        <taxon>Oxalobacteraceae</taxon>
        <taxon>Noviherbaspirillum</taxon>
    </lineage>
</organism>
<sequence>MEEDIMSTFNENIRRELGFGLIAWNAPEHRSAMMLPRPHAGKPARENDCAETTSSTGALEARALVSVHS</sequence>
<dbReference type="EMBL" id="LSTO01000001">
    <property type="protein sequence ID" value="OWW22666.1"/>
    <property type="molecule type" value="Genomic_DNA"/>
</dbReference>
<reference evidence="2 3" key="1">
    <citation type="submission" date="2016-02" db="EMBL/GenBank/DDBJ databases">
        <authorList>
            <person name="Wen L."/>
            <person name="He K."/>
            <person name="Yang H."/>
        </authorList>
    </citation>
    <scope>NUCLEOTIDE SEQUENCE [LARGE SCALE GENOMIC DNA]</scope>
    <source>
        <strain evidence="2 3">TSA40</strain>
    </source>
</reference>
<accession>A0A254TJ63</accession>
<proteinExistence type="predicted"/>
<gene>
    <name evidence="2" type="ORF">AYR66_27355</name>
</gene>
<dbReference type="Proteomes" id="UP000197535">
    <property type="component" value="Unassembled WGS sequence"/>
</dbReference>
<evidence type="ECO:0000313" key="2">
    <source>
        <dbReference type="EMBL" id="OWW22666.1"/>
    </source>
</evidence>
<keyword evidence="3" id="KW-1185">Reference proteome</keyword>
<name>A0A254TJ63_9BURK</name>